<evidence type="ECO:0000259" key="8">
    <source>
        <dbReference type="PROSITE" id="PS50850"/>
    </source>
</evidence>
<comment type="subcellular location">
    <subcellularLocation>
        <location evidence="2">Cell membrane</location>
    </subcellularLocation>
    <subcellularLocation>
        <location evidence="1">Membrane</location>
        <topology evidence="1">Multi-pass membrane protein</topology>
    </subcellularLocation>
</comment>
<dbReference type="Proteomes" id="UP000243719">
    <property type="component" value="Unassembled WGS sequence"/>
</dbReference>
<gene>
    <name evidence="9" type="ORF">SAMN05216551_10649</name>
</gene>
<dbReference type="PANTHER" id="PTHR23507">
    <property type="entry name" value="ZGC:174356"/>
    <property type="match status" value="1"/>
</dbReference>
<feature type="transmembrane region" description="Helical" evidence="7">
    <location>
        <begin position="408"/>
        <end position="429"/>
    </location>
</feature>
<proteinExistence type="predicted"/>
<dbReference type="GO" id="GO:0016020">
    <property type="term" value="C:membrane"/>
    <property type="evidence" value="ECO:0007669"/>
    <property type="project" value="UniProtKB-SubCell"/>
</dbReference>
<feature type="transmembrane region" description="Helical" evidence="7">
    <location>
        <begin position="254"/>
        <end position="274"/>
    </location>
</feature>
<feature type="transmembrane region" description="Helical" evidence="7">
    <location>
        <begin position="159"/>
        <end position="179"/>
    </location>
</feature>
<feature type="transmembrane region" description="Helical" evidence="7">
    <location>
        <begin position="286"/>
        <end position="307"/>
    </location>
</feature>
<feature type="transmembrane region" description="Helical" evidence="7">
    <location>
        <begin position="343"/>
        <end position="366"/>
    </location>
</feature>
<protein>
    <submittedName>
        <fullName evidence="9">MFS transporter, DHA1 family, tetracycline resistance protein</fullName>
    </submittedName>
</protein>
<keyword evidence="10" id="KW-1185">Reference proteome</keyword>
<dbReference type="CDD" id="cd17388">
    <property type="entry name" value="MFS_TetA"/>
    <property type="match status" value="1"/>
</dbReference>
<dbReference type="PANTHER" id="PTHR23507:SF1">
    <property type="entry name" value="FI18259P1-RELATED"/>
    <property type="match status" value="1"/>
</dbReference>
<sequence>MRLSLSAVLATAALDAMGVALTLPILPALLRQVGHDGAPGWRYGGFLALYALMQFLLSPTLGALSDRHGRRPVLLLSLLGQCASYLLLALAPNFTLLMLGRALAGATGATGAVAAAYLADVTPPAGRARRFGQLGACVGLGYIAGPALGGALGEHGVRLPFLAAAALALVNAAWTASVLRESRQHLRDEAPTPAMPPASEATPMTSATGHLAGPAACADAQPAAGLDRTMHVAHHPLDPLGPLRWGWRTPGLPPLLGIYAIFALVAEIGGTVWVPYGEDRFGWSPWSVGVSLACFGACHALVQACLTGPLAERWGERRTLLLGAAADASAYLLIAIASQGWMAFALLPLFCVGGLAAPALQSLLSASVDGAHQGRLQGLLASTAGLVSVGGPLTISVLYFASRHRMPGLVWCVGAALYGLGLPLALLALRSRSARSTHPPRATPPTGQA</sequence>
<feature type="transmembrane region" description="Helical" evidence="7">
    <location>
        <begin position="98"/>
        <end position="119"/>
    </location>
</feature>
<dbReference type="SUPFAM" id="SSF103473">
    <property type="entry name" value="MFS general substrate transporter"/>
    <property type="match status" value="1"/>
</dbReference>
<dbReference type="PROSITE" id="PS50850">
    <property type="entry name" value="MFS"/>
    <property type="match status" value="1"/>
</dbReference>
<dbReference type="InterPro" id="IPR036259">
    <property type="entry name" value="MFS_trans_sf"/>
</dbReference>
<dbReference type="PRINTS" id="PR01035">
    <property type="entry name" value="TCRTETA"/>
</dbReference>
<dbReference type="OrthoDB" id="9814026at2"/>
<dbReference type="AlphaFoldDB" id="A0A1H2PPR8"/>
<evidence type="ECO:0000256" key="4">
    <source>
        <dbReference type="ARBA" id="ARBA00022989"/>
    </source>
</evidence>
<evidence type="ECO:0000256" key="7">
    <source>
        <dbReference type="SAM" id="Phobius"/>
    </source>
</evidence>
<feature type="transmembrane region" description="Helical" evidence="7">
    <location>
        <begin position="378"/>
        <end position="402"/>
    </location>
</feature>
<reference evidence="10" key="1">
    <citation type="submission" date="2016-09" db="EMBL/GenBank/DDBJ databases">
        <authorList>
            <person name="Varghese N."/>
            <person name="Submissions S."/>
        </authorList>
    </citation>
    <scope>NUCLEOTIDE SEQUENCE [LARGE SCALE GENOMIC DNA]</scope>
    <source>
        <strain evidence="10">JS23</strain>
    </source>
</reference>
<evidence type="ECO:0000313" key="9">
    <source>
        <dbReference type="EMBL" id="SDV48766.1"/>
    </source>
</evidence>
<organism evidence="9 10">
    <name type="scientific">Chitinasiproducens palmae</name>
    <dbReference type="NCBI Taxonomy" id="1770053"/>
    <lineage>
        <taxon>Bacteria</taxon>
        <taxon>Pseudomonadati</taxon>
        <taxon>Pseudomonadota</taxon>
        <taxon>Betaproteobacteria</taxon>
        <taxon>Burkholderiales</taxon>
        <taxon>Burkholderiaceae</taxon>
        <taxon>Chitinasiproducens</taxon>
    </lineage>
</organism>
<evidence type="ECO:0000256" key="1">
    <source>
        <dbReference type="ARBA" id="ARBA00004141"/>
    </source>
</evidence>
<dbReference type="InterPro" id="IPR020846">
    <property type="entry name" value="MFS_dom"/>
</dbReference>
<feature type="transmembrane region" description="Helical" evidence="7">
    <location>
        <begin position="46"/>
        <end position="64"/>
    </location>
</feature>
<dbReference type="Pfam" id="PF07690">
    <property type="entry name" value="MFS_1"/>
    <property type="match status" value="1"/>
</dbReference>
<feature type="transmembrane region" description="Helical" evidence="7">
    <location>
        <begin position="131"/>
        <end position="153"/>
    </location>
</feature>
<keyword evidence="5 7" id="KW-0472">Membrane</keyword>
<evidence type="ECO:0000256" key="5">
    <source>
        <dbReference type="ARBA" id="ARBA00023136"/>
    </source>
</evidence>
<feature type="domain" description="Major facilitator superfamily (MFS) profile" evidence="8">
    <location>
        <begin position="4"/>
        <end position="433"/>
    </location>
</feature>
<dbReference type="InterPro" id="IPR001958">
    <property type="entry name" value="Tet-R_TetA/multi-R_MdtG-like"/>
</dbReference>
<dbReference type="InterPro" id="IPR011701">
    <property type="entry name" value="MFS"/>
</dbReference>
<feature type="transmembrane region" description="Helical" evidence="7">
    <location>
        <begin position="73"/>
        <end position="92"/>
    </location>
</feature>
<dbReference type="GO" id="GO:0022857">
    <property type="term" value="F:transmembrane transporter activity"/>
    <property type="evidence" value="ECO:0007669"/>
    <property type="project" value="InterPro"/>
</dbReference>
<dbReference type="STRING" id="1770053.SAMN05216551_10649"/>
<evidence type="ECO:0000256" key="6">
    <source>
        <dbReference type="SAM" id="MobiDB-lite"/>
    </source>
</evidence>
<dbReference type="Gene3D" id="1.20.1250.20">
    <property type="entry name" value="MFS general substrate transporter like domains"/>
    <property type="match status" value="1"/>
</dbReference>
<dbReference type="RefSeq" id="WP_091908137.1">
    <property type="nucleotide sequence ID" value="NZ_FNLO01000006.1"/>
</dbReference>
<keyword evidence="3 7" id="KW-0812">Transmembrane</keyword>
<evidence type="ECO:0000256" key="2">
    <source>
        <dbReference type="ARBA" id="ARBA00004236"/>
    </source>
</evidence>
<evidence type="ECO:0000256" key="3">
    <source>
        <dbReference type="ARBA" id="ARBA00022692"/>
    </source>
</evidence>
<evidence type="ECO:0000313" key="10">
    <source>
        <dbReference type="Proteomes" id="UP000243719"/>
    </source>
</evidence>
<dbReference type="EMBL" id="FNLO01000006">
    <property type="protein sequence ID" value="SDV48766.1"/>
    <property type="molecule type" value="Genomic_DNA"/>
</dbReference>
<accession>A0A1H2PPR8</accession>
<feature type="region of interest" description="Disordered" evidence="6">
    <location>
        <begin position="185"/>
        <end position="206"/>
    </location>
</feature>
<keyword evidence="4 7" id="KW-1133">Transmembrane helix</keyword>
<name>A0A1H2PPR8_9BURK</name>